<dbReference type="RefSeq" id="WP_027009331.1">
    <property type="nucleotide sequence ID" value="NZ_CP091521.1"/>
</dbReference>
<dbReference type="Proteomes" id="UP000831534">
    <property type="component" value="Chromosome"/>
</dbReference>
<dbReference type="EMBL" id="CP091521">
    <property type="protein sequence ID" value="XHH50201.1"/>
    <property type="molecule type" value="Genomic_DNA"/>
</dbReference>
<reference evidence="1 2" key="1">
    <citation type="journal article" date="2022" name="Res Sq">
        <title>Evolution of multicellular longitudinally dividing oral cavity symbionts (Neisseriaceae).</title>
        <authorList>
            <person name="Nyongesa S."/>
            <person name="Weber P."/>
            <person name="Bernet E."/>
            <person name="Pullido F."/>
            <person name="Nieckarz M."/>
            <person name="Delaby M."/>
            <person name="Nieves C."/>
            <person name="Viehboeck T."/>
            <person name="Krause N."/>
            <person name="Rivera-Millot A."/>
            <person name="Nakamura A."/>
            <person name="Vischer N."/>
            <person name="VanNieuwenhze M."/>
            <person name="Brun Y."/>
            <person name="Cava F."/>
            <person name="Bulgheresi S."/>
            <person name="Veyrier F."/>
        </authorList>
    </citation>
    <scope>NUCLEOTIDE SEQUENCE [LARGE SCALE GENOMIC DNA]</scope>
    <source>
        <strain evidence="1 2">17694</strain>
    </source>
</reference>
<dbReference type="KEGG" id="ckh:LVJ77_12245"/>
<dbReference type="Gene3D" id="3.40.50.2000">
    <property type="entry name" value="Glycogen Phosphorylase B"/>
    <property type="match status" value="1"/>
</dbReference>
<dbReference type="SUPFAM" id="SSF53756">
    <property type="entry name" value="UDP-Glycosyltransferase/glycogen phosphorylase"/>
    <property type="match status" value="1"/>
</dbReference>
<accession>A0ABD8B8M4</accession>
<protein>
    <recommendedName>
        <fullName evidence="3">Glycosyltransferase family 4 protein</fullName>
    </recommendedName>
</protein>
<evidence type="ECO:0000313" key="1">
    <source>
        <dbReference type="EMBL" id="XHH50201.1"/>
    </source>
</evidence>
<gene>
    <name evidence="1" type="ORF">LVJ77_12245</name>
</gene>
<sequence length="392" mass="45917">MKKIAFISTEIWSSYNPEGIVARKILKGLIDCGYDVEVITTKKFEYKNITVISNGIPEFLDKIIKYLFGIEKLFFIKRVIKYLNISSYKYDLIITRSEPIALHLIHFFLKTQAKKIAMFSDVGYLNPYYSKFFLLKKVILFIIEKKIIDKVNILTHTNRFVIEKYVHNGFESSKFRIFPNPLEISELSDNVEYRDKKCKEIISLAYTGSLYGSRNPDRFFSYLADQENKNFTVYLVGAVRNMYYEKHRFGKVGTLLKNKELNLLKNKIEYFGLNENIKILPFMRKSELEEFIKNNIDILVNIDAPSEVNLFLSSKVVDYIQYNLPILNISNEGASVDFLKNVGILKYMDYNKEFNYSLRDIVESGDFLPNYKLIHKFSTVSLLNKLIIEDLI</sequence>
<organism evidence="1 2">
    <name type="scientific">Conchiformibius kuhniae</name>
    <dbReference type="NCBI Taxonomy" id="211502"/>
    <lineage>
        <taxon>Bacteria</taxon>
        <taxon>Pseudomonadati</taxon>
        <taxon>Pseudomonadota</taxon>
        <taxon>Betaproteobacteria</taxon>
        <taxon>Neisseriales</taxon>
        <taxon>Neisseriaceae</taxon>
        <taxon>Conchiformibius</taxon>
    </lineage>
</organism>
<evidence type="ECO:0000313" key="2">
    <source>
        <dbReference type="Proteomes" id="UP000831534"/>
    </source>
</evidence>
<name>A0ABD8B8M4_9NEIS</name>
<proteinExistence type="predicted"/>
<evidence type="ECO:0008006" key="3">
    <source>
        <dbReference type="Google" id="ProtNLM"/>
    </source>
</evidence>
<dbReference type="AlphaFoldDB" id="A0ABD8B8M4"/>
<keyword evidence="2" id="KW-1185">Reference proteome</keyword>